<dbReference type="Proteomes" id="UP000665043">
    <property type="component" value="Chromosome"/>
</dbReference>
<dbReference type="PANTHER" id="PTHR43861">
    <property type="entry name" value="TRANS-ACONITATE 2-METHYLTRANSFERASE-RELATED"/>
    <property type="match status" value="1"/>
</dbReference>
<gene>
    <name evidence="3" type="ORF">ERJ70_16740</name>
</gene>
<evidence type="ECO:0000313" key="3">
    <source>
        <dbReference type="EMBL" id="QTN00781.1"/>
    </source>
</evidence>
<dbReference type="GO" id="GO:0008168">
    <property type="term" value="F:methyltransferase activity"/>
    <property type="evidence" value="ECO:0007669"/>
    <property type="project" value="UniProtKB-KW"/>
</dbReference>
<sequence length="361" mass="42338">MKKPIDRVAEAYFGEMGEAFQGKVKDRVHWVCENSFGELILDVGCSQGITPILLGREGKRVKGIDLLEESISYAKRLLSGESKITQEYVEFETANFINYDFGDEKYDTIIFGEILEHITDPKRFLTQADKLLNEEGQVIVTVPFGINNYFDHKKTYYLQDLLDFQTENLSITEVKFFGRWIGAIFKKSSAKEQLVITTELLKRLEDNFHTLESEYLKQKENLVLKNKKNLKTLEENKNNLKIQEENQETKNALLTDLQKQIANLQETEKKLSEENNLLKSKSKSLENSYKKKLEKKQQQFLNEKERKVKSDKELLESYKKEETLLKSYSRLLKRYEALKDSKLGKVTLKYWKLRRNLARRS</sequence>
<dbReference type="Pfam" id="PF08241">
    <property type="entry name" value="Methyltransf_11"/>
    <property type="match status" value="1"/>
</dbReference>
<dbReference type="RefSeq" id="WP_209365916.1">
    <property type="nucleotide sequence ID" value="NZ_CP046956.1"/>
</dbReference>
<proteinExistence type="predicted"/>
<organism evidence="3 4">
    <name type="scientific">Sediminibacillus dalangtanensis</name>
    <dbReference type="NCBI Taxonomy" id="2729421"/>
    <lineage>
        <taxon>Bacteria</taxon>
        <taxon>Bacillati</taxon>
        <taxon>Bacillota</taxon>
        <taxon>Bacilli</taxon>
        <taxon>Bacillales</taxon>
        <taxon>Bacillaceae</taxon>
        <taxon>Sediminibacillus</taxon>
    </lineage>
</organism>
<dbReference type="EMBL" id="CP046956">
    <property type="protein sequence ID" value="QTN00781.1"/>
    <property type="molecule type" value="Genomic_DNA"/>
</dbReference>
<evidence type="ECO:0000313" key="4">
    <source>
        <dbReference type="Proteomes" id="UP000665043"/>
    </source>
</evidence>
<keyword evidence="3" id="KW-0489">Methyltransferase</keyword>
<keyword evidence="4" id="KW-1185">Reference proteome</keyword>
<keyword evidence="1" id="KW-0175">Coiled coil</keyword>
<dbReference type="Gene3D" id="3.40.50.150">
    <property type="entry name" value="Vaccinia Virus protein VP39"/>
    <property type="match status" value="1"/>
</dbReference>
<name>A0ABX7VYB0_9BACI</name>
<keyword evidence="3" id="KW-0808">Transferase</keyword>
<dbReference type="InterPro" id="IPR013216">
    <property type="entry name" value="Methyltransf_11"/>
</dbReference>
<feature type="coiled-coil region" evidence="1">
    <location>
        <begin position="187"/>
        <end position="338"/>
    </location>
</feature>
<evidence type="ECO:0000259" key="2">
    <source>
        <dbReference type="Pfam" id="PF08241"/>
    </source>
</evidence>
<dbReference type="SUPFAM" id="SSF53335">
    <property type="entry name" value="S-adenosyl-L-methionine-dependent methyltransferases"/>
    <property type="match status" value="1"/>
</dbReference>
<protein>
    <submittedName>
        <fullName evidence="3">Methyltransferase domain-containing protein</fullName>
    </submittedName>
</protein>
<dbReference type="CDD" id="cd02440">
    <property type="entry name" value="AdoMet_MTases"/>
    <property type="match status" value="1"/>
</dbReference>
<dbReference type="GO" id="GO:0032259">
    <property type="term" value="P:methylation"/>
    <property type="evidence" value="ECO:0007669"/>
    <property type="project" value="UniProtKB-KW"/>
</dbReference>
<feature type="domain" description="Methyltransferase type 11" evidence="2">
    <location>
        <begin position="41"/>
        <end position="140"/>
    </location>
</feature>
<evidence type="ECO:0000256" key="1">
    <source>
        <dbReference type="SAM" id="Coils"/>
    </source>
</evidence>
<dbReference type="InterPro" id="IPR029063">
    <property type="entry name" value="SAM-dependent_MTases_sf"/>
</dbReference>
<reference evidence="3 4" key="1">
    <citation type="submission" date="2019-12" db="EMBL/GenBank/DDBJ databases">
        <title>The whole genome sequencing of a strain isolated from a Mars analog, Dalangtan Playa.</title>
        <authorList>
            <person name="Huang T."/>
        </authorList>
    </citation>
    <scope>NUCLEOTIDE SEQUENCE [LARGE SCALE GENOMIC DNA]</scope>
    <source>
        <strain evidence="3 4">DP4-553-S</strain>
    </source>
</reference>
<accession>A0ABX7VYB0</accession>